<gene>
    <name evidence="2" type="ORF">DUE52_29790</name>
</gene>
<keyword evidence="3" id="KW-1185">Reference proteome</keyword>
<evidence type="ECO:0000256" key="1">
    <source>
        <dbReference type="SAM" id="Phobius"/>
    </source>
</evidence>
<dbReference type="Proteomes" id="UP000253383">
    <property type="component" value="Unassembled WGS sequence"/>
</dbReference>
<reference evidence="2 3" key="1">
    <citation type="submission" date="2018-07" db="EMBL/GenBank/DDBJ databases">
        <title>Genome analysis of Larkinella rosea.</title>
        <authorList>
            <person name="Zhou Z."/>
            <person name="Wang G."/>
        </authorList>
    </citation>
    <scope>NUCLEOTIDE SEQUENCE [LARGE SCALE GENOMIC DNA]</scope>
    <source>
        <strain evidence="3">zzj9</strain>
    </source>
</reference>
<name>A0A368JDW0_9BACT</name>
<keyword evidence="1" id="KW-1133">Transmembrane helix</keyword>
<dbReference type="AlphaFoldDB" id="A0A368JDW0"/>
<evidence type="ECO:0000313" key="3">
    <source>
        <dbReference type="Proteomes" id="UP000253383"/>
    </source>
</evidence>
<comment type="caution">
    <text evidence="2">The sequence shown here is derived from an EMBL/GenBank/DDBJ whole genome shotgun (WGS) entry which is preliminary data.</text>
</comment>
<evidence type="ECO:0000313" key="2">
    <source>
        <dbReference type="EMBL" id="RCR65859.1"/>
    </source>
</evidence>
<dbReference type="PROSITE" id="PS51257">
    <property type="entry name" value="PROKAR_LIPOPROTEIN"/>
    <property type="match status" value="1"/>
</dbReference>
<sequence>MRKSAFAPIAALFCFVTASCHRPYARFQPIPVESFRSSGIPKPVIAETDSVVVQAIEWPRIATVPEESEAPLPEFHASSAVVPPIRSVQHHARQATSTLVNQGMSAFETNALPQPRPKTGKKKTLREILGLKPRKKLNWWQRIPWQLKASIPVIGVAIVFAVLNITILAIIFGVLGAFLLIRGMKRSFKVRRPWF</sequence>
<feature type="transmembrane region" description="Helical" evidence="1">
    <location>
        <begin position="153"/>
        <end position="181"/>
    </location>
</feature>
<keyword evidence="1" id="KW-0812">Transmembrane</keyword>
<dbReference type="EMBL" id="QOWE01000034">
    <property type="protein sequence ID" value="RCR65859.1"/>
    <property type="molecule type" value="Genomic_DNA"/>
</dbReference>
<proteinExistence type="predicted"/>
<organism evidence="2 3">
    <name type="scientific">Larkinella punicea</name>
    <dbReference type="NCBI Taxonomy" id="2315727"/>
    <lineage>
        <taxon>Bacteria</taxon>
        <taxon>Pseudomonadati</taxon>
        <taxon>Bacteroidota</taxon>
        <taxon>Cytophagia</taxon>
        <taxon>Cytophagales</taxon>
        <taxon>Spirosomataceae</taxon>
        <taxon>Larkinella</taxon>
    </lineage>
</organism>
<keyword evidence="1" id="KW-0472">Membrane</keyword>
<dbReference type="OrthoDB" id="944429at2"/>
<protein>
    <submittedName>
        <fullName evidence="2">Uncharacterized protein</fullName>
    </submittedName>
</protein>
<accession>A0A368JDW0</accession>
<dbReference type="RefSeq" id="WP_114409781.1">
    <property type="nucleotide sequence ID" value="NZ_QOWE01000034.1"/>
</dbReference>